<evidence type="ECO:0000256" key="1">
    <source>
        <dbReference type="ARBA" id="ARBA00023004"/>
    </source>
</evidence>
<dbReference type="InterPro" id="IPR008988">
    <property type="entry name" value="Transcriptional_repressor_C"/>
</dbReference>
<keyword evidence="1" id="KW-0408">Iron</keyword>
<reference evidence="4" key="1">
    <citation type="submission" date="2015-02" db="EMBL/GenBank/DDBJ databases">
        <title>Description and complete genome sequence of the first cultured representative of the subdivision 5 of the Verrucomicrobia phylum.</title>
        <authorList>
            <person name="Spring S."/>
            <person name="Bunk B."/>
            <person name="Sproer C."/>
            <person name="Klenk H.-P."/>
        </authorList>
    </citation>
    <scope>NUCLEOTIDE SEQUENCE [LARGE SCALE GENOMIC DNA]</scope>
    <source>
        <strain evidence="4">L21-Fru-AB</strain>
    </source>
</reference>
<protein>
    <submittedName>
        <fullName evidence="3">FeoA domain protein</fullName>
    </submittedName>
</protein>
<name>A0A0G3EIN1_9BACT</name>
<dbReference type="SUPFAM" id="SSF50037">
    <property type="entry name" value="C-terminal domain of transcriptional repressors"/>
    <property type="match status" value="1"/>
</dbReference>
<dbReference type="Gene3D" id="2.30.30.90">
    <property type="match status" value="1"/>
</dbReference>
<gene>
    <name evidence="3" type="ORF">L21SP4_02064</name>
</gene>
<dbReference type="KEGG" id="vbl:L21SP4_02064"/>
<dbReference type="Pfam" id="PF04023">
    <property type="entry name" value="FeoA"/>
    <property type="match status" value="1"/>
</dbReference>
<feature type="domain" description="Ferrous iron transporter FeoA-like" evidence="2">
    <location>
        <begin position="23"/>
        <end position="90"/>
    </location>
</feature>
<dbReference type="GO" id="GO:0046914">
    <property type="term" value="F:transition metal ion binding"/>
    <property type="evidence" value="ECO:0007669"/>
    <property type="project" value="InterPro"/>
</dbReference>
<evidence type="ECO:0000313" key="3">
    <source>
        <dbReference type="EMBL" id="AKJ65297.1"/>
    </source>
</evidence>
<keyword evidence="4" id="KW-1185">Reference proteome</keyword>
<dbReference type="RefSeq" id="WP_052882543.1">
    <property type="nucleotide sequence ID" value="NZ_CP010904.1"/>
</dbReference>
<dbReference type="EMBL" id="CP010904">
    <property type="protein sequence ID" value="AKJ65297.1"/>
    <property type="molecule type" value="Genomic_DNA"/>
</dbReference>
<dbReference type="InterPro" id="IPR007167">
    <property type="entry name" value="Fe-transptr_FeoA-like"/>
</dbReference>
<accession>A0A0G3EIN1</accession>
<dbReference type="SMART" id="SM00899">
    <property type="entry name" value="FeoA"/>
    <property type="match status" value="1"/>
</dbReference>
<proteinExistence type="predicted"/>
<dbReference type="AlphaFoldDB" id="A0A0G3EIN1"/>
<evidence type="ECO:0000259" key="2">
    <source>
        <dbReference type="SMART" id="SM00899"/>
    </source>
</evidence>
<dbReference type="STRING" id="1307763.L21SP4_02064"/>
<evidence type="ECO:0000313" key="4">
    <source>
        <dbReference type="Proteomes" id="UP000035268"/>
    </source>
</evidence>
<reference evidence="3 4" key="2">
    <citation type="journal article" date="2016" name="ISME J.">
        <title>Characterization of the first cultured representative of Verrucomicrobia subdivision 5 indicates the proposal of a novel phylum.</title>
        <authorList>
            <person name="Spring S."/>
            <person name="Bunk B."/>
            <person name="Sproer C."/>
            <person name="Schumann P."/>
            <person name="Rohde M."/>
            <person name="Tindall B.J."/>
            <person name="Klenk H.P."/>
        </authorList>
    </citation>
    <scope>NUCLEOTIDE SEQUENCE [LARGE SCALE GENOMIC DNA]</scope>
    <source>
        <strain evidence="3 4">L21-Fru-AB</strain>
    </source>
</reference>
<organism evidence="3 4">
    <name type="scientific">Kiritimatiella glycovorans</name>
    <dbReference type="NCBI Taxonomy" id="1307763"/>
    <lineage>
        <taxon>Bacteria</taxon>
        <taxon>Pseudomonadati</taxon>
        <taxon>Kiritimatiellota</taxon>
        <taxon>Kiritimatiellia</taxon>
        <taxon>Kiritimatiellales</taxon>
        <taxon>Kiritimatiellaceae</taxon>
        <taxon>Kiritimatiella</taxon>
    </lineage>
</organism>
<dbReference type="Proteomes" id="UP000035268">
    <property type="component" value="Chromosome"/>
</dbReference>
<sequence>MRRGRGWFRRGRRRRLRRCDAPQPLAACEPGTHATICSNPDRKTLEMGLCRGAQTEVLRNDPGNPSLLVRVGDTRYVIPRDVGERMQVRTGH</sequence>
<dbReference type="InterPro" id="IPR038157">
    <property type="entry name" value="FeoA_core_dom"/>
</dbReference>